<gene>
    <name evidence="1" type="ORF">UCRPA7_2030</name>
</gene>
<dbReference type="Proteomes" id="UP000014074">
    <property type="component" value="Unassembled WGS sequence"/>
</dbReference>
<organism evidence="1 2">
    <name type="scientific">Phaeoacremonium minimum (strain UCR-PA7)</name>
    <name type="common">Esca disease fungus</name>
    <name type="synonym">Togninia minima</name>
    <dbReference type="NCBI Taxonomy" id="1286976"/>
    <lineage>
        <taxon>Eukaryota</taxon>
        <taxon>Fungi</taxon>
        <taxon>Dikarya</taxon>
        <taxon>Ascomycota</taxon>
        <taxon>Pezizomycotina</taxon>
        <taxon>Sordariomycetes</taxon>
        <taxon>Sordariomycetidae</taxon>
        <taxon>Togniniales</taxon>
        <taxon>Togniniaceae</taxon>
        <taxon>Phaeoacremonium</taxon>
    </lineage>
</organism>
<dbReference type="KEGG" id="tmn:UCRPA7_2030"/>
<name>R8BSZ0_PHAM7</name>
<dbReference type="OrthoDB" id="6365676at2759"/>
<dbReference type="RefSeq" id="XP_007912798.1">
    <property type="nucleotide sequence ID" value="XM_007914607.1"/>
</dbReference>
<evidence type="ECO:0000313" key="1">
    <source>
        <dbReference type="EMBL" id="EOO02419.1"/>
    </source>
</evidence>
<protein>
    <submittedName>
        <fullName evidence="1">Uncharacterized protein</fullName>
    </submittedName>
</protein>
<sequence>MWIRELFYLVCGSLRRLVIDMPLRSLYPADDHLNVRKTLREGFSTLTKLEEFVSVRDELYLRVYEREWLIEEAEVWTLWPALRRLALYNVDADEQFWGRVAGMPKLETLILTRADGMQETCIKSSYFAATQRPIDVLIVNVSTEHPREIPRWAWQDVDPQMKMQVMVYDVPTSFYGDEDYITLCQDWVKAAALRGTLWDWKGYLLQPAPVGSGLTNPEPETSL</sequence>
<dbReference type="eggNOG" id="ENOG502SB4Z">
    <property type="taxonomic scope" value="Eukaryota"/>
</dbReference>
<reference evidence="2" key="1">
    <citation type="journal article" date="2013" name="Genome Announc.">
        <title>Draft genome sequence of the ascomycete Phaeoacremonium aleophilum strain UCR-PA7, a causal agent of the esca disease complex in grapevines.</title>
        <authorList>
            <person name="Blanco-Ulate B."/>
            <person name="Rolshausen P."/>
            <person name="Cantu D."/>
        </authorList>
    </citation>
    <scope>NUCLEOTIDE SEQUENCE [LARGE SCALE GENOMIC DNA]</scope>
    <source>
        <strain evidence="2">UCR-PA7</strain>
    </source>
</reference>
<dbReference type="EMBL" id="KB932919">
    <property type="protein sequence ID" value="EOO02419.1"/>
    <property type="molecule type" value="Genomic_DNA"/>
</dbReference>
<dbReference type="GeneID" id="19322241"/>
<dbReference type="HOGENOM" id="CLU_1240886_0_0_1"/>
<proteinExistence type="predicted"/>
<keyword evidence="2" id="KW-1185">Reference proteome</keyword>
<dbReference type="AlphaFoldDB" id="R8BSZ0"/>
<evidence type="ECO:0000313" key="2">
    <source>
        <dbReference type="Proteomes" id="UP000014074"/>
    </source>
</evidence>
<accession>R8BSZ0</accession>